<protein>
    <submittedName>
        <fullName evidence="8">Halocyanin</fullName>
    </submittedName>
</protein>
<dbReference type="OrthoDB" id="4392at2157"/>
<proteinExistence type="predicted"/>
<keyword evidence="3" id="KW-0479">Metal-binding</keyword>
<dbReference type="InterPro" id="IPR000923">
    <property type="entry name" value="BlueCu_1"/>
</dbReference>
<dbReference type="RefSeq" id="WP_179168100.1">
    <property type="nucleotide sequence ID" value="NZ_CP058529.1"/>
</dbReference>
<keyword evidence="9" id="KW-1185">Reference proteome</keyword>
<dbReference type="Pfam" id="PF00127">
    <property type="entry name" value="Copper-bind"/>
    <property type="match status" value="1"/>
</dbReference>
<dbReference type="PROSITE" id="PS00196">
    <property type="entry name" value="COPPER_BLUE"/>
    <property type="match status" value="1"/>
</dbReference>
<evidence type="ECO:0000256" key="1">
    <source>
        <dbReference type="ARBA" id="ARBA00004370"/>
    </source>
</evidence>
<evidence type="ECO:0000259" key="7">
    <source>
        <dbReference type="Pfam" id="PF00127"/>
    </source>
</evidence>
<dbReference type="Gene3D" id="2.60.40.420">
    <property type="entry name" value="Cupredoxins - blue copper proteins"/>
    <property type="match status" value="1"/>
</dbReference>
<keyword evidence="5" id="KW-0186">Copper</keyword>
<evidence type="ECO:0000256" key="4">
    <source>
        <dbReference type="ARBA" id="ARBA00022982"/>
    </source>
</evidence>
<evidence type="ECO:0000256" key="2">
    <source>
        <dbReference type="ARBA" id="ARBA00022448"/>
    </source>
</evidence>
<dbReference type="Proteomes" id="UP000509750">
    <property type="component" value="Chromosome"/>
</dbReference>
<dbReference type="PANTHER" id="PTHR34192:SF10">
    <property type="entry name" value="PLASTOCYANIN MAJOR ISOFORM, CHLOROPLASTIC-RELATED"/>
    <property type="match status" value="1"/>
</dbReference>
<name>A0A7D5GAK7_9EURY</name>
<dbReference type="PROSITE" id="PS51318">
    <property type="entry name" value="TAT"/>
    <property type="match status" value="1"/>
</dbReference>
<dbReference type="SUPFAM" id="SSF49503">
    <property type="entry name" value="Cupredoxins"/>
    <property type="match status" value="1"/>
</dbReference>
<dbReference type="InterPro" id="IPR006311">
    <property type="entry name" value="TAT_signal"/>
</dbReference>
<dbReference type="PROSITE" id="PS51257">
    <property type="entry name" value="PROKAR_LIPOPROTEIN"/>
    <property type="match status" value="1"/>
</dbReference>
<gene>
    <name evidence="8" type="ORF">HUG10_02760</name>
</gene>
<dbReference type="InterPro" id="IPR028871">
    <property type="entry name" value="BlueCu_1_BS"/>
</dbReference>
<dbReference type="EMBL" id="CP058529">
    <property type="protein sequence ID" value="QLG26525.1"/>
    <property type="molecule type" value="Genomic_DNA"/>
</dbReference>
<feature type="domain" description="Blue (type 1) copper" evidence="7">
    <location>
        <begin position="38"/>
        <end position="136"/>
    </location>
</feature>
<accession>A0A7D5GAK7</accession>
<evidence type="ECO:0000313" key="9">
    <source>
        <dbReference type="Proteomes" id="UP000509750"/>
    </source>
</evidence>
<keyword evidence="2" id="KW-0813">Transport</keyword>
<evidence type="ECO:0000256" key="5">
    <source>
        <dbReference type="ARBA" id="ARBA00023008"/>
    </source>
</evidence>
<keyword evidence="6" id="KW-0472">Membrane</keyword>
<dbReference type="GO" id="GO:0005507">
    <property type="term" value="F:copper ion binding"/>
    <property type="evidence" value="ECO:0007669"/>
    <property type="project" value="InterPro"/>
</dbReference>
<evidence type="ECO:0000256" key="6">
    <source>
        <dbReference type="ARBA" id="ARBA00023136"/>
    </source>
</evidence>
<evidence type="ECO:0000313" key="8">
    <source>
        <dbReference type="EMBL" id="QLG26525.1"/>
    </source>
</evidence>
<dbReference type="AlphaFoldDB" id="A0A7D5GAK7"/>
<evidence type="ECO:0000256" key="3">
    <source>
        <dbReference type="ARBA" id="ARBA00022723"/>
    </source>
</evidence>
<dbReference type="GeneID" id="56027719"/>
<dbReference type="GO" id="GO:0009055">
    <property type="term" value="F:electron transfer activity"/>
    <property type="evidence" value="ECO:0007669"/>
    <property type="project" value="InterPro"/>
</dbReference>
<dbReference type="InterPro" id="IPR008972">
    <property type="entry name" value="Cupredoxin"/>
</dbReference>
<reference evidence="8 9" key="1">
    <citation type="submission" date="2020-07" db="EMBL/GenBank/DDBJ databases">
        <title>Gai3-2, isolated from salt lake.</title>
        <authorList>
            <person name="Cui H."/>
            <person name="Shi X."/>
        </authorList>
    </citation>
    <scope>NUCLEOTIDE SEQUENCE [LARGE SCALE GENOMIC DNA]</scope>
    <source>
        <strain evidence="8 9">Gai3-2</strain>
    </source>
</reference>
<comment type="subcellular location">
    <subcellularLocation>
        <location evidence="1">Membrane</location>
    </subcellularLocation>
</comment>
<dbReference type="KEGG" id="halg:HUG10_02760"/>
<organism evidence="8 9">
    <name type="scientific">Halorarum halophilum</name>
    <dbReference type="NCBI Taxonomy" id="2743090"/>
    <lineage>
        <taxon>Archaea</taxon>
        <taxon>Methanobacteriati</taxon>
        <taxon>Methanobacteriota</taxon>
        <taxon>Stenosarchaea group</taxon>
        <taxon>Halobacteria</taxon>
        <taxon>Halobacteriales</taxon>
        <taxon>Haloferacaceae</taxon>
        <taxon>Halorarum</taxon>
    </lineage>
</organism>
<sequence>MRRRRFLAAAGSAAVLSAAGCMGLSAGADDWDVGMTSEAFRPYEFTTTVGEEVVWENTSSRDHSVTAYEDTLPDGAEFFATGGFDSEAAAREAWKDGRGAISNGQQFGHTFEVPGEYSYFCIPHEKGGMVGTIIVEE</sequence>
<dbReference type="GO" id="GO:0016020">
    <property type="term" value="C:membrane"/>
    <property type="evidence" value="ECO:0007669"/>
    <property type="project" value="UniProtKB-SubCell"/>
</dbReference>
<dbReference type="PANTHER" id="PTHR34192">
    <property type="entry name" value="PLASTOCYANIN MAJOR ISOFORM, CHLOROPLASTIC-RELATED"/>
    <property type="match status" value="1"/>
</dbReference>
<keyword evidence="4" id="KW-0249">Electron transport</keyword>